<evidence type="ECO:0000259" key="6">
    <source>
        <dbReference type="Pfam" id="PF13249"/>
    </source>
</evidence>
<feature type="non-terminal residue" evidence="7">
    <location>
        <position position="1"/>
    </location>
</feature>
<reference evidence="7" key="1">
    <citation type="submission" date="2022-12" db="EMBL/GenBank/DDBJ databases">
        <title>Draft genome assemblies for two species of Escallonia (Escalloniales).</title>
        <authorList>
            <person name="Chanderbali A."/>
            <person name="Dervinis C."/>
            <person name="Anghel I."/>
            <person name="Soltis D."/>
            <person name="Soltis P."/>
            <person name="Zapata F."/>
        </authorList>
    </citation>
    <scope>NUCLEOTIDE SEQUENCE</scope>
    <source>
        <strain evidence="7">UCBG92.1500</strain>
        <tissue evidence="7">Leaf</tissue>
    </source>
</reference>
<dbReference type="InterPro" id="IPR008930">
    <property type="entry name" value="Terpenoid_cyclase/PrenylTrfase"/>
</dbReference>
<feature type="domain" description="DNA-directed RNA polymerase subunit 2 hybrid-binding" evidence="5">
    <location>
        <begin position="485"/>
        <end position="550"/>
    </location>
</feature>
<dbReference type="InterPro" id="IPR032697">
    <property type="entry name" value="SQ_cyclase_N"/>
</dbReference>
<evidence type="ECO:0000313" key="7">
    <source>
        <dbReference type="EMBL" id="KAK2975452.1"/>
    </source>
</evidence>
<dbReference type="Gene3D" id="1.50.10.20">
    <property type="match status" value="2"/>
</dbReference>
<dbReference type="InterPro" id="IPR007121">
    <property type="entry name" value="RNA_pol_bsu_CS"/>
</dbReference>
<evidence type="ECO:0000256" key="2">
    <source>
        <dbReference type="ARBA" id="ARBA00022737"/>
    </source>
</evidence>
<dbReference type="NCBIfam" id="TIGR01787">
    <property type="entry name" value="squalene_cyclas"/>
    <property type="match status" value="1"/>
</dbReference>
<feature type="domain" description="Squalene cyclase N-terminal" evidence="6">
    <location>
        <begin position="111"/>
        <end position="354"/>
    </location>
</feature>
<evidence type="ECO:0000256" key="4">
    <source>
        <dbReference type="RuleBase" id="RU362003"/>
    </source>
</evidence>
<keyword evidence="2" id="KW-0677">Repeat</keyword>
<dbReference type="GO" id="GO:0031559">
    <property type="term" value="F:oxidosqualene cyclase activity"/>
    <property type="evidence" value="ECO:0007669"/>
    <property type="project" value="UniProtKB-ARBA"/>
</dbReference>
<evidence type="ECO:0000256" key="1">
    <source>
        <dbReference type="ARBA" id="ARBA00009755"/>
    </source>
</evidence>
<evidence type="ECO:0000313" key="8">
    <source>
        <dbReference type="Proteomes" id="UP001187471"/>
    </source>
</evidence>
<dbReference type="GO" id="GO:0003899">
    <property type="term" value="F:DNA-directed RNA polymerase activity"/>
    <property type="evidence" value="ECO:0007669"/>
    <property type="project" value="InterPro"/>
</dbReference>
<dbReference type="GO" id="GO:0006351">
    <property type="term" value="P:DNA-templated transcription"/>
    <property type="evidence" value="ECO:0007669"/>
    <property type="project" value="InterPro"/>
</dbReference>
<dbReference type="GO" id="GO:0003677">
    <property type="term" value="F:DNA binding"/>
    <property type="evidence" value="ECO:0007669"/>
    <property type="project" value="InterPro"/>
</dbReference>
<dbReference type="Pfam" id="PF13249">
    <property type="entry name" value="SQHop_cyclase_N"/>
    <property type="match status" value="1"/>
</dbReference>
<sequence>IVYEEKETKMWKLVLSQGNEPWLKSVNHNIGRQYWEFDAEDGTPDERAHLETLRTEFHENRFNVKQSSDLLMRYQFERGHPGDLKLPSQKVRSEEDITEVVVANTLRKALRFYSTLQAEDGQWPGDYGGPLFLLPGLVISLSVMGVVDVVLPNEHQKEICRYAFNHQNADGGWGLHIEGPSTMFGTVLNYVTLRLLGVKLNGGDGAMDKARKWILDHGGATYISSWGKLWLSLLADRYKHICIYIAGRMWCHCRMVYLPMSYLYGKRFVGPINAIVQSLRKELYAQPYNQINWDLARNQCAKEDLYYPHPLLQDILWGGLHKFVEPLLMQWPFSKLRQKALSAIMQHIHYEDENTQYICLGPVNKVLNMVCCWVEDPNSMANLLHISRIKDYLWVAEDGMKMQGYNGSQLWDVAFSVQAILATNLADEYGSMLKKANSFIKVSQVRENSLGDFSSWYRHISKGGWPFSTPDNGWPVSDCTAEGLKKREIKVGDKVAGRHGNKGIISKILPRQDMPYLQDGRPVDMVFNPLGVPSRMNVGQIFECSLGYGSWGICYTYGTWFGIKGLVAGGGTIQNSLSIRRAADFLLSKQLDSGGWGESYLSCQNKAKQAYTNVEGNKSHITNTGWAMLALIKAGQAKRDPTPLHRAAKVLINSMTESGDFPQQELMGVFNKNCMINYSAYRNIFPIWALGEYLNHVLRPSRHM</sequence>
<dbReference type="CDD" id="cd02892">
    <property type="entry name" value="SQCY_1"/>
    <property type="match status" value="1"/>
</dbReference>
<organism evidence="7 8">
    <name type="scientific">Escallonia rubra</name>
    <dbReference type="NCBI Taxonomy" id="112253"/>
    <lineage>
        <taxon>Eukaryota</taxon>
        <taxon>Viridiplantae</taxon>
        <taxon>Streptophyta</taxon>
        <taxon>Embryophyta</taxon>
        <taxon>Tracheophyta</taxon>
        <taxon>Spermatophyta</taxon>
        <taxon>Magnoliopsida</taxon>
        <taxon>eudicotyledons</taxon>
        <taxon>Gunneridae</taxon>
        <taxon>Pentapetalae</taxon>
        <taxon>asterids</taxon>
        <taxon>campanulids</taxon>
        <taxon>Escalloniales</taxon>
        <taxon>Escalloniaceae</taxon>
        <taxon>Escallonia</taxon>
    </lineage>
</organism>
<dbReference type="GO" id="GO:0005811">
    <property type="term" value="C:lipid droplet"/>
    <property type="evidence" value="ECO:0007669"/>
    <property type="project" value="InterPro"/>
</dbReference>
<keyword evidence="8" id="KW-1185">Reference proteome</keyword>
<dbReference type="GO" id="GO:0016104">
    <property type="term" value="P:triterpenoid biosynthetic process"/>
    <property type="evidence" value="ECO:0007669"/>
    <property type="project" value="InterPro"/>
</dbReference>
<proteinExistence type="inferred from homology"/>
<dbReference type="PROSITE" id="PS01166">
    <property type="entry name" value="RNA_POL_BETA"/>
    <property type="match status" value="1"/>
</dbReference>
<comment type="similarity">
    <text evidence="1 4">Belongs to the terpene cyclase/mutase family.</text>
</comment>
<gene>
    <name evidence="7" type="ORF">RJ640_007798</name>
</gene>
<protein>
    <recommendedName>
        <fullName evidence="4">Terpene cyclase/mutase family member</fullName>
        <ecNumber evidence="4">5.4.99.-</ecNumber>
    </recommendedName>
</protein>
<evidence type="ECO:0000259" key="5">
    <source>
        <dbReference type="Pfam" id="PF00562"/>
    </source>
</evidence>
<dbReference type="EMBL" id="JAVXUO010002192">
    <property type="protein sequence ID" value="KAK2975452.1"/>
    <property type="molecule type" value="Genomic_DNA"/>
</dbReference>
<dbReference type="InterPro" id="IPR007120">
    <property type="entry name" value="DNA-dir_RNAP_su2_dom"/>
</dbReference>
<keyword evidence="3 4" id="KW-0413">Isomerase</keyword>
<dbReference type="SUPFAM" id="SSF48239">
    <property type="entry name" value="Terpenoid cyclases/Protein prenyltransferases"/>
    <property type="match status" value="2"/>
</dbReference>
<evidence type="ECO:0000256" key="3">
    <source>
        <dbReference type="ARBA" id="ARBA00023235"/>
    </source>
</evidence>
<dbReference type="EC" id="5.4.99.-" evidence="4"/>
<dbReference type="InterPro" id="IPR018333">
    <property type="entry name" value="Squalene_cyclase"/>
</dbReference>
<dbReference type="Proteomes" id="UP001187471">
    <property type="component" value="Unassembled WGS sequence"/>
</dbReference>
<dbReference type="PANTHER" id="PTHR11764">
    <property type="entry name" value="TERPENE CYCLASE/MUTASE FAMILY MEMBER"/>
    <property type="match status" value="1"/>
</dbReference>
<dbReference type="AlphaFoldDB" id="A0AA88UHM8"/>
<dbReference type="Pfam" id="PF00562">
    <property type="entry name" value="RNA_pol_Rpb2_6"/>
    <property type="match status" value="1"/>
</dbReference>
<accession>A0AA88UHM8</accession>
<dbReference type="FunFam" id="1.50.10.20:FF:000002">
    <property type="entry name" value="Terpene cyclase/mutase family member"/>
    <property type="match status" value="1"/>
</dbReference>
<name>A0AA88UHM8_9ASTE</name>
<dbReference type="PANTHER" id="PTHR11764:SF44">
    <property type="entry name" value="LANOSTEROL SYNTHASE"/>
    <property type="match status" value="1"/>
</dbReference>
<comment type="caution">
    <text evidence="7">The sequence shown here is derived from an EMBL/GenBank/DDBJ whole genome shotgun (WGS) entry which is preliminary data.</text>
</comment>